<evidence type="ECO:0000313" key="2">
    <source>
        <dbReference type="Proteomes" id="UP000663201"/>
    </source>
</evidence>
<dbReference type="RefSeq" id="YP_009997949.1">
    <property type="nucleotide sequence ID" value="NC_052979.1"/>
</dbReference>
<dbReference type="GeneID" id="62680464"/>
<name>A0A873WNI4_9CAUD</name>
<dbReference type="KEGG" id="vg:62680464"/>
<proteinExistence type="predicted"/>
<evidence type="ECO:0000313" key="1">
    <source>
        <dbReference type="EMBL" id="QPB11485.1"/>
    </source>
</evidence>
<sequence>MNIIKGWYRCSCGRPLKSEARTKTKPDGGNYRAAEFRLICGNCGYYSAWRSSLGSCFSNLKGLTRR</sequence>
<accession>A0A873WNI4</accession>
<keyword evidence="2" id="KW-1185">Reference proteome</keyword>
<protein>
    <submittedName>
        <fullName evidence="1">Uncharacterized protein</fullName>
    </submittedName>
</protein>
<organism evidence="1 2">
    <name type="scientific">Providencia phage Kokobel1</name>
    <dbReference type="NCBI Taxonomy" id="2783540"/>
    <lineage>
        <taxon>Viruses</taxon>
        <taxon>Duplodnaviria</taxon>
        <taxon>Heunggongvirae</taxon>
        <taxon>Uroviricota</taxon>
        <taxon>Caudoviricetes</taxon>
        <taxon>Casjensviridae</taxon>
        <taxon>Kokobelvirus</taxon>
        <taxon>Kokobelvirus kokobel1</taxon>
    </lineage>
</organism>
<reference evidence="1" key="1">
    <citation type="submission" date="2020-10" db="EMBL/GenBank/DDBJ databases">
        <authorList>
            <person name="Ben Porat S."/>
            <person name="Alkalay-Oren S."/>
            <person name="Coppenhagen-Glazer S."/>
            <person name="Hazan R."/>
        </authorList>
    </citation>
    <scope>NUCLEOTIDE SEQUENCE</scope>
</reference>
<dbReference type="Proteomes" id="UP000663201">
    <property type="component" value="Segment"/>
</dbReference>
<dbReference type="EMBL" id="MW145139">
    <property type="protein sequence ID" value="QPB11485.1"/>
    <property type="molecule type" value="Genomic_DNA"/>
</dbReference>